<dbReference type="InterPro" id="IPR036249">
    <property type="entry name" value="Thioredoxin-like_sf"/>
</dbReference>
<dbReference type="SUPFAM" id="SSF52833">
    <property type="entry name" value="Thioredoxin-like"/>
    <property type="match status" value="1"/>
</dbReference>
<evidence type="ECO:0000256" key="5">
    <source>
        <dbReference type="ARBA" id="ARBA00023284"/>
    </source>
</evidence>
<feature type="transmembrane region" description="Helical" evidence="6">
    <location>
        <begin position="20"/>
        <end position="40"/>
    </location>
</feature>
<dbReference type="PANTHER" id="PTHR13887:SF14">
    <property type="entry name" value="DISULFIDE BOND FORMATION PROTEIN D"/>
    <property type="match status" value="1"/>
</dbReference>
<keyword evidence="6" id="KW-0812">Transmembrane</keyword>
<comment type="similarity">
    <text evidence="1">Belongs to the thioredoxin family. DsbA subfamily.</text>
</comment>
<keyword evidence="9" id="KW-1185">Reference proteome</keyword>
<keyword evidence="2" id="KW-0732">Signal</keyword>
<dbReference type="InterPro" id="IPR012336">
    <property type="entry name" value="Thioredoxin-like_fold"/>
</dbReference>
<protein>
    <submittedName>
        <fullName evidence="8">DsbA family protein</fullName>
    </submittedName>
</protein>
<comment type="caution">
    <text evidence="8">The sequence shown here is derived from an EMBL/GenBank/DDBJ whole genome shotgun (WGS) entry which is preliminary data.</text>
</comment>
<keyword evidence="5" id="KW-0676">Redox-active center</keyword>
<keyword evidence="4" id="KW-1015">Disulfide bond</keyword>
<evidence type="ECO:0000259" key="7">
    <source>
        <dbReference type="Pfam" id="PF13462"/>
    </source>
</evidence>
<dbReference type="RefSeq" id="WP_274190587.1">
    <property type="nucleotide sequence ID" value="NZ_BAABHN010000038.1"/>
</dbReference>
<evidence type="ECO:0000256" key="4">
    <source>
        <dbReference type="ARBA" id="ARBA00023157"/>
    </source>
</evidence>
<proteinExistence type="inferred from homology"/>
<accession>A0ABV9RP06</accession>
<dbReference type="Pfam" id="PF13462">
    <property type="entry name" value="Thioredoxin_4"/>
    <property type="match status" value="1"/>
</dbReference>
<keyword evidence="6" id="KW-0472">Membrane</keyword>
<evidence type="ECO:0000313" key="8">
    <source>
        <dbReference type="EMBL" id="MFC4834125.1"/>
    </source>
</evidence>
<evidence type="ECO:0000256" key="2">
    <source>
        <dbReference type="ARBA" id="ARBA00022729"/>
    </source>
</evidence>
<sequence length="242" mass="24685">MATRPKRPAPPKRTASRTPLIVGIVAVVLVAAVVFGGVLFSAGGPSDASGQAIPVTPVAASYPTSVEGGVVTAGGPALHTIDLYEDALCPACQSFEQRAGEPITQAIAAGRVQVRYHLVNLLDQRSNPPGYSSAGGNAIICAAENGAFPTVHASLYAAQPPEGGRGYDTAQLVDLGQRAGAGPGYAECVTSNRHAGEIAQNFEQASNDPALQRQGSFGTPTIVVDGKLQQQGSTELDQVLGG</sequence>
<dbReference type="PANTHER" id="PTHR13887">
    <property type="entry name" value="GLUTATHIONE S-TRANSFERASE KAPPA"/>
    <property type="match status" value="1"/>
</dbReference>
<evidence type="ECO:0000256" key="3">
    <source>
        <dbReference type="ARBA" id="ARBA00023002"/>
    </source>
</evidence>
<keyword evidence="3" id="KW-0560">Oxidoreductase</keyword>
<gene>
    <name evidence="8" type="ORF">ACFPEL_17045</name>
</gene>
<keyword evidence="6" id="KW-1133">Transmembrane helix</keyword>
<dbReference type="Proteomes" id="UP001595909">
    <property type="component" value="Unassembled WGS sequence"/>
</dbReference>
<dbReference type="EMBL" id="JBHSIM010000038">
    <property type="protein sequence ID" value="MFC4834125.1"/>
    <property type="molecule type" value="Genomic_DNA"/>
</dbReference>
<evidence type="ECO:0000313" key="9">
    <source>
        <dbReference type="Proteomes" id="UP001595909"/>
    </source>
</evidence>
<feature type="domain" description="Thioredoxin-like fold" evidence="7">
    <location>
        <begin position="77"/>
        <end position="230"/>
    </location>
</feature>
<name>A0ABV9RP06_9PSEU</name>
<organism evidence="8 9">
    <name type="scientific">Actinomycetospora chibensis</name>
    <dbReference type="NCBI Taxonomy" id="663606"/>
    <lineage>
        <taxon>Bacteria</taxon>
        <taxon>Bacillati</taxon>
        <taxon>Actinomycetota</taxon>
        <taxon>Actinomycetes</taxon>
        <taxon>Pseudonocardiales</taxon>
        <taxon>Pseudonocardiaceae</taxon>
        <taxon>Actinomycetospora</taxon>
    </lineage>
</organism>
<evidence type="ECO:0000256" key="1">
    <source>
        <dbReference type="ARBA" id="ARBA00005791"/>
    </source>
</evidence>
<reference evidence="9" key="1">
    <citation type="journal article" date="2019" name="Int. J. Syst. Evol. Microbiol.">
        <title>The Global Catalogue of Microorganisms (GCM) 10K type strain sequencing project: providing services to taxonomists for standard genome sequencing and annotation.</title>
        <authorList>
            <consortium name="The Broad Institute Genomics Platform"/>
            <consortium name="The Broad Institute Genome Sequencing Center for Infectious Disease"/>
            <person name="Wu L."/>
            <person name="Ma J."/>
        </authorList>
    </citation>
    <scope>NUCLEOTIDE SEQUENCE [LARGE SCALE GENOMIC DNA]</scope>
    <source>
        <strain evidence="9">CCUG 50347</strain>
    </source>
</reference>
<dbReference type="Gene3D" id="3.40.30.10">
    <property type="entry name" value="Glutaredoxin"/>
    <property type="match status" value="1"/>
</dbReference>
<evidence type="ECO:0000256" key="6">
    <source>
        <dbReference type="SAM" id="Phobius"/>
    </source>
</evidence>